<evidence type="ECO:0000313" key="9">
    <source>
        <dbReference type="Proteomes" id="UP001290455"/>
    </source>
</evidence>
<dbReference type="InterPro" id="IPR032816">
    <property type="entry name" value="VTT_dom"/>
</dbReference>
<feature type="transmembrane region" description="Helical" evidence="6">
    <location>
        <begin position="74"/>
        <end position="94"/>
    </location>
</feature>
<proteinExistence type="inferred from homology"/>
<organism evidence="8 9">
    <name type="scientific">Robertmurraya mangrovi</name>
    <dbReference type="NCBI Taxonomy" id="3098077"/>
    <lineage>
        <taxon>Bacteria</taxon>
        <taxon>Bacillati</taxon>
        <taxon>Bacillota</taxon>
        <taxon>Bacilli</taxon>
        <taxon>Bacillales</taxon>
        <taxon>Bacillaceae</taxon>
        <taxon>Robertmurraya</taxon>
    </lineage>
</organism>
<evidence type="ECO:0000256" key="4">
    <source>
        <dbReference type="ARBA" id="ARBA00022989"/>
    </source>
</evidence>
<protein>
    <recommendedName>
        <fullName evidence="6">TVP38/TMEM64 family membrane protein</fullName>
    </recommendedName>
</protein>
<dbReference type="RefSeq" id="WP_322445748.1">
    <property type="nucleotide sequence ID" value="NZ_JAXOFX010000003.1"/>
</dbReference>
<keyword evidence="5 6" id="KW-0472">Membrane</keyword>
<evidence type="ECO:0000259" key="7">
    <source>
        <dbReference type="Pfam" id="PF09335"/>
    </source>
</evidence>
<comment type="subcellular location">
    <subcellularLocation>
        <location evidence="1 6">Cell membrane</location>
        <topology evidence="1 6">Multi-pass membrane protein</topology>
    </subcellularLocation>
</comment>
<dbReference type="PANTHER" id="PTHR12677:SF49">
    <property type="entry name" value="TVP38_TMEM64 FAMILY MEMBRANE PROTEIN"/>
    <property type="match status" value="1"/>
</dbReference>
<feature type="transmembrane region" description="Helical" evidence="6">
    <location>
        <begin position="154"/>
        <end position="174"/>
    </location>
</feature>
<accession>A0ABU5IWC8</accession>
<name>A0ABU5IWC8_9BACI</name>
<evidence type="ECO:0000256" key="6">
    <source>
        <dbReference type="RuleBase" id="RU366058"/>
    </source>
</evidence>
<feature type="transmembrane region" description="Helical" evidence="6">
    <location>
        <begin position="43"/>
        <end position="67"/>
    </location>
</feature>
<feature type="transmembrane region" description="Helical" evidence="6">
    <location>
        <begin position="125"/>
        <end position="147"/>
    </location>
</feature>
<dbReference type="PANTHER" id="PTHR12677">
    <property type="entry name" value="GOLGI APPARATUS MEMBRANE PROTEIN TVP38-RELATED"/>
    <property type="match status" value="1"/>
</dbReference>
<evidence type="ECO:0000313" key="8">
    <source>
        <dbReference type="EMBL" id="MDZ5471455.1"/>
    </source>
</evidence>
<evidence type="ECO:0000256" key="2">
    <source>
        <dbReference type="ARBA" id="ARBA00022475"/>
    </source>
</evidence>
<evidence type="ECO:0000256" key="5">
    <source>
        <dbReference type="ARBA" id="ARBA00023136"/>
    </source>
</evidence>
<keyword evidence="3 6" id="KW-0812">Transmembrane</keyword>
<evidence type="ECO:0000256" key="3">
    <source>
        <dbReference type="ARBA" id="ARBA00022692"/>
    </source>
</evidence>
<evidence type="ECO:0000256" key="1">
    <source>
        <dbReference type="ARBA" id="ARBA00004651"/>
    </source>
</evidence>
<reference evidence="8 9" key="1">
    <citation type="submission" date="2023-11" db="EMBL/GenBank/DDBJ databases">
        <title>Bacillus jintuensis, isolated from a mudflat on the Beibu Gulf coast.</title>
        <authorList>
            <person name="Li M."/>
        </authorList>
    </citation>
    <scope>NUCLEOTIDE SEQUENCE [LARGE SCALE GENOMIC DNA]</scope>
    <source>
        <strain evidence="8 9">31A1R</strain>
    </source>
</reference>
<sequence>MKKKMVIVFIWILAIYILKKNHLLTLDLTSLQHFISNHTHESILIFVGLWVIRLFILIPGVTLMILGGICFNPLIGFVLSMIGMIVSETIVYLLSKTYFSKYIKVHLERKHPEIMALLDTYNYKFLGLGIICPLAPTDVICFLSASVGLKYWKYLLTVLIANTPMMLLYSFVGTSLNESILGIAFVILSFGVVAIISIKIWYNIKRRVESEQFC</sequence>
<feature type="transmembrane region" description="Helical" evidence="6">
    <location>
        <begin position="180"/>
        <end position="202"/>
    </location>
</feature>
<keyword evidence="2 6" id="KW-1003">Cell membrane</keyword>
<feature type="domain" description="VTT" evidence="7">
    <location>
        <begin position="58"/>
        <end position="174"/>
    </location>
</feature>
<dbReference type="InterPro" id="IPR015414">
    <property type="entry name" value="TMEM64"/>
</dbReference>
<keyword evidence="9" id="KW-1185">Reference proteome</keyword>
<dbReference type="Proteomes" id="UP001290455">
    <property type="component" value="Unassembled WGS sequence"/>
</dbReference>
<gene>
    <name evidence="8" type="ORF">SM124_06810</name>
</gene>
<keyword evidence="4 6" id="KW-1133">Transmembrane helix</keyword>
<dbReference type="Pfam" id="PF09335">
    <property type="entry name" value="VTT_dom"/>
    <property type="match status" value="1"/>
</dbReference>
<comment type="similarity">
    <text evidence="6">Belongs to the TVP38/TMEM64 family.</text>
</comment>
<dbReference type="EMBL" id="JAXOFX010000003">
    <property type="protein sequence ID" value="MDZ5471455.1"/>
    <property type="molecule type" value="Genomic_DNA"/>
</dbReference>
<comment type="caution">
    <text evidence="8">The sequence shown here is derived from an EMBL/GenBank/DDBJ whole genome shotgun (WGS) entry which is preliminary data.</text>
</comment>